<evidence type="ECO:0000313" key="3">
    <source>
        <dbReference type="Proteomes" id="UP000054565"/>
    </source>
</evidence>
<dbReference type="STRING" id="404692.A0A0J6Y867"/>
<dbReference type="EMBL" id="DS028095">
    <property type="protein sequence ID" value="KMP04886.1"/>
    <property type="molecule type" value="Genomic_DNA"/>
</dbReference>
<keyword evidence="1" id="KW-1133">Transmembrane helix</keyword>
<keyword evidence="1" id="KW-0472">Membrane</keyword>
<name>A0A0J6Y867_COCIT</name>
<sequence length="186" mass="20703">MSMSVFPLLKRNVSSLFRWGQKAIGTTGRSDISRVSEKVGNDIQSPPGLASTAIESAEDWMKNWVFEEKGVLVSCYVWSVMAMCGALVFGVSQSESRSAIKSPSLTLSISRRTTGCLLHLFYWSLRASEWANGPGETFSTVAFSAVVSRSSIMIRVEEQLMPAKVFQEEQYTFLKTRGSYNCLLSW</sequence>
<feature type="transmembrane region" description="Helical" evidence="1">
    <location>
        <begin position="71"/>
        <end position="91"/>
    </location>
</feature>
<keyword evidence="1" id="KW-0812">Transmembrane</keyword>
<reference evidence="3" key="1">
    <citation type="journal article" date="2010" name="Genome Res.">
        <title>Population genomic sequencing of Coccidioides fungi reveals recent hybridization and transposon control.</title>
        <authorList>
            <person name="Neafsey D.E."/>
            <person name="Barker B.M."/>
            <person name="Sharpton T.J."/>
            <person name="Stajich J.E."/>
            <person name="Park D.J."/>
            <person name="Whiston E."/>
            <person name="Hung C.-Y."/>
            <person name="McMahan C."/>
            <person name="White J."/>
            <person name="Sykes S."/>
            <person name="Heiman D."/>
            <person name="Young S."/>
            <person name="Zeng Q."/>
            <person name="Abouelleil A."/>
            <person name="Aftuck L."/>
            <person name="Bessette D."/>
            <person name="Brown A."/>
            <person name="FitzGerald M."/>
            <person name="Lui A."/>
            <person name="Macdonald J.P."/>
            <person name="Priest M."/>
            <person name="Orbach M.J."/>
            <person name="Galgiani J.N."/>
            <person name="Kirkland T.N."/>
            <person name="Cole G.T."/>
            <person name="Birren B.W."/>
            <person name="Henn M.R."/>
            <person name="Taylor J.W."/>
            <person name="Rounsley S.D."/>
        </authorList>
    </citation>
    <scope>NUCLEOTIDE SEQUENCE [LARGE SCALE GENOMIC DNA]</scope>
    <source>
        <strain evidence="3">RMSCC 2394</strain>
    </source>
</reference>
<gene>
    <name evidence="2" type="ORF">CIRG_04567</name>
</gene>
<protein>
    <submittedName>
        <fullName evidence="2">Uncharacterized protein</fullName>
    </submittedName>
</protein>
<evidence type="ECO:0000313" key="2">
    <source>
        <dbReference type="EMBL" id="KMP04886.1"/>
    </source>
</evidence>
<dbReference type="Proteomes" id="UP000054565">
    <property type="component" value="Unassembled WGS sequence"/>
</dbReference>
<organism evidence="2 3">
    <name type="scientific">Coccidioides immitis RMSCC 2394</name>
    <dbReference type="NCBI Taxonomy" id="404692"/>
    <lineage>
        <taxon>Eukaryota</taxon>
        <taxon>Fungi</taxon>
        <taxon>Dikarya</taxon>
        <taxon>Ascomycota</taxon>
        <taxon>Pezizomycotina</taxon>
        <taxon>Eurotiomycetes</taxon>
        <taxon>Eurotiomycetidae</taxon>
        <taxon>Onygenales</taxon>
        <taxon>Onygenaceae</taxon>
        <taxon>Coccidioides</taxon>
    </lineage>
</organism>
<accession>A0A0J6Y867</accession>
<dbReference type="AlphaFoldDB" id="A0A0J6Y867"/>
<proteinExistence type="predicted"/>
<evidence type="ECO:0000256" key="1">
    <source>
        <dbReference type="SAM" id="Phobius"/>
    </source>
</evidence>